<evidence type="ECO:0000313" key="2">
    <source>
        <dbReference type="Proteomes" id="UP000286415"/>
    </source>
</evidence>
<keyword evidence="2" id="KW-1185">Reference proteome</keyword>
<gene>
    <name evidence="1" type="ORF">CSKR_201344</name>
</gene>
<reference evidence="1 2" key="1">
    <citation type="journal article" date="2018" name="Biotechnol. Adv.">
        <title>Improved genomic resources and new bioinformatic workflow for the carcinogenic parasite Clonorchis sinensis: Biotechnological implications.</title>
        <authorList>
            <person name="Wang D."/>
            <person name="Korhonen P.K."/>
            <person name="Gasser R.B."/>
            <person name="Young N.D."/>
        </authorList>
    </citation>
    <scope>NUCLEOTIDE SEQUENCE [LARGE SCALE GENOMIC DNA]</scope>
    <source>
        <strain evidence="1">Cs-k2</strain>
    </source>
</reference>
<organism evidence="1 2">
    <name type="scientific">Clonorchis sinensis</name>
    <name type="common">Chinese liver fluke</name>
    <dbReference type="NCBI Taxonomy" id="79923"/>
    <lineage>
        <taxon>Eukaryota</taxon>
        <taxon>Metazoa</taxon>
        <taxon>Spiralia</taxon>
        <taxon>Lophotrochozoa</taxon>
        <taxon>Platyhelminthes</taxon>
        <taxon>Trematoda</taxon>
        <taxon>Digenea</taxon>
        <taxon>Opisthorchiida</taxon>
        <taxon>Opisthorchiata</taxon>
        <taxon>Opisthorchiidae</taxon>
        <taxon>Clonorchis</taxon>
    </lineage>
</organism>
<accession>A0A8T1MQB7</accession>
<sequence length="103" mass="12086">MDYPQLTESHIDVYVNDAGERKTVTQKNVATYLQKMQLNKMGYGQYFIQNNLYTITQYICLGNDISLTHKRCQLQIFSHVRGDLVRSFFENYLIDFTIFTGTL</sequence>
<name>A0A8T1MQB7_CLOSI</name>
<comment type="caution">
    <text evidence="1">The sequence shown here is derived from an EMBL/GenBank/DDBJ whole genome shotgun (WGS) entry which is preliminary data.</text>
</comment>
<dbReference type="Proteomes" id="UP000286415">
    <property type="component" value="Unassembled WGS sequence"/>
</dbReference>
<reference evidence="1 2" key="2">
    <citation type="journal article" date="2021" name="Genomics">
        <title>High-quality reference genome for Clonorchis sinensis.</title>
        <authorList>
            <person name="Young N.D."/>
            <person name="Stroehlein A.J."/>
            <person name="Kinkar L."/>
            <person name="Wang T."/>
            <person name="Sohn W.M."/>
            <person name="Chang B.C.H."/>
            <person name="Kaur P."/>
            <person name="Weisz D."/>
            <person name="Dudchenko O."/>
            <person name="Aiden E.L."/>
            <person name="Korhonen P.K."/>
            <person name="Gasser R.B."/>
        </authorList>
    </citation>
    <scope>NUCLEOTIDE SEQUENCE [LARGE SCALE GENOMIC DNA]</scope>
    <source>
        <strain evidence="1">Cs-k2</strain>
    </source>
</reference>
<evidence type="ECO:0000313" key="1">
    <source>
        <dbReference type="EMBL" id="KAG5451128.1"/>
    </source>
</evidence>
<dbReference type="EMBL" id="NIRI02000042">
    <property type="protein sequence ID" value="KAG5451128.1"/>
    <property type="molecule type" value="Genomic_DNA"/>
</dbReference>
<dbReference type="AlphaFoldDB" id="A0A8T1MQB7"/>
<proteinExistence type="predicted"/>
<protein>
    <submittedName>
        <fullName evidence="1">Uncharacterized protein</fullName>
    </submittedName>
</protein>